<evidence type="ECO:0000256" key="1">
    <source>
        <dbReference type="ARBA" id="ARBA00022669"/>
    </source>
</evidence>
<dbReference type="AlphaFoldDB" id="A0AAV2PMI4"/>
<dbReference type="PANTHER" id="PTHR23301">
    <property type="entry name" value="CHITIN BINDING PERITROPHIN-A"/>
    <property type="match status" value="1"/>
</dbReference>
<dbReference type="InterPro" id="IPR002557">
    <property type="entry name" value="Chitin-bd_dom"/>
</dbReference>
<dbReference type="InterPro" id="IPR051940">
    <property type="entry name" value="Chitin_bind-dev_reg"/>
</dbReference>
<keyword evidence="2 7" id="KW-0732">Signal</keyword>
<organism evidence="9 10">
    <name type="scientific">Meganyctiphanes norvegica</name>
    <name type="common">Northern krill</name>
    <name type="synonym">Thysanopoda norvegica</name>
    <dbReference type="NCBI Taxonomy" id="48144"/>
    <lineage>
        <taxon>Eukaryota</taxon>
        <taxon>Metazoa</taxon>
        <taxon>Ecdysozoa</taxon>
        <taxon>Arthropoda</taxon>
        <taxon>Crustacea</taxon>
        <taxon>Multicrustacea</taxon>
        <taxon>Malacostraca</taxon>
        <taxon>Eumalacostraca</taxon>
        <taxon>Eucarida</taxon>
        <taxon>Euphausiacea</taxon>
        <taxon>Euphausiidae</taxon>
        <taxon>Meganyctiphanes</taxon>
    </lineage>
</organism>
<evidence type="ECO:0000256" key="2">
    <source>
        <dbReference type="ARBA" id="ARBA00022729"/>
    </source>
</evidence>
<proteinExistence type="predicted"/>
<feature type="signal peptide" evidence="7">
    <location>
        <begin position="1"/>
        <end position="24"/>
    </location>
</feature>
<dbReference type="Pfam" id="PF01607">
    <property type="entry name" value="CBM_14"/>
    <property type="match status" value="1"/>
</dbReference>
<keyword evidence="1" id="KW-0147">Chitin-binding</keyword>
<dbReference type="Proteomes" id="UP001497623">
    <property type="component" value="Unassembled WGS sequence"/>
</dbReference>
<evidence type="ECO:0000256" key="4">
    <source>
        <dbReference type="ARBA" id="ARBA00023157"/>
    </source>
</evidence>
<dbReference type="GO" id="GO:0005576">
    <property type="term" value="C:extracellular region"/>
    <property type="evidence" value="ECO:0007669"/>
    <property type="project" value="InterPro"/>
</dbReference>
<keyword evidence="4" id="KW-1015">Disulfide bond</keyword>
<evidence type="ECO:0000256" key="6">
    <source>
        <dbReference type="SAM" id="MobiDB-lite"/>
    </source>
</evidence>
<feature type="chain" id="PRO_5043685338" description="Chitin-binding type-2 domain-containing protein" evidence="7">
    <location>
        <begin position="25"/>
        <end position="113"/>
    </location>
</feature>
<feature type="non-terminal residue" evidence="9">
    <location>
        <position position="1"/>
    </location>
</feature>
<feature type="domain" description="Chitin-binding type-2" evidence="8">
    <location>
        <begin position="36"/>
        <end position="95"/>
    </location>
</feature>
<feature type="compositionally biased region" description="Pro residues" evidence="6">
    <location>
        <begin position="99"/>
        <end position="113"/>
    </location>
</feature>
<dbReference type="PROSITE" id="PS50940">
    <property type="entry name" value="CHIT_BIND_II"/>
    <property type="match status" value="1"/>
</dbReference>
<sequence length="113" mass="11687">ISPHQMKLTVLLLVLGLAASGSMGQDVGTPCSEAISATCPEEDPGTPVYIADPSDCQKFCECSGGTAWSQRCAPGLLFDAVELICQWPENMDCGDRPIGPGPPTPPPATTAAK</sequence>
<evidence type="ECO:0000259" key="8">
    <source>
        <dbReference type="PROSITE" id="PS50940"/>
    </source>
</evidence>
<keyword evidence="10" id="KW-1185">Reference proteome</keyword>
<accession>A0AAV2PMI4</accession>
<evidence type="ECO:0000313" key="9">
    <source>
        <dbReference type="EMBL" id="CAL4060267.1"/>
    </source>
</evidence>
<dbReference type="Gene3D" id="2.170.140.10">
    <property type="entry name" value="Chitin binding domain"/>
    <property type="match status" value="1"/>
</dbReference>
<gene>
    <name evidence="9" type="ORF">MNOR_LOCUS1195</name>
</gene>
<keyword evidence="5" id="KW-0325">Glycoprotein</keyword>
<keyword evidence="3" id="KW-0677">Repeat</keyword>
<evidence type="ECO:0000256" key="7">
    <source>
        <dbReference type="SAM" id="SignalP"/>
    </source>
</evidence>
<comment type="caution">
    <text evidence="9">The sequence shown here is derived from an EMBL/GenBank/DDBJ whole genome shotgun (WGS) entry which is preliminary data.</text>
</comment>
<name>A0AAV2PMI4_MEGNR</name>
<reference evidence="9 10" key="1">
    <citation type="submission" date="2024-05" db="EMBL/GenBank/DDBJ databases">
        <authorList>
            <person name="Wallberg A."/>
        </authorList>
    </citation>
    <scope>NUCLEOTIDE SEQUENCE [LARGE SCALE GENOMIC DNA]</scope>
</reference>
<dbReference type="SUPFAM" id="SSF57625">
    <property type="entry name" value="Invertebrate chitin-binding proteins"/>
    <property type="match status" value="1"/>
</dbReference>
<dbReference type="PANTHER" id="PTHR23301:SF0">
    <property type="entry name" value="CHITIN-BINDING TYPE-2 DOMAIN-CONTAINING PROTEIN-RELATED"/>
    <property type="match status" value="1"/>
</dbReference>
<dbReference type="InterPro" id="IPR036508">
    <property type="entry name" value="Chitin-bd_dom_sf"/>
</dbReference>
<dbReference type="SMART" id="SM00494">
    <property type="entry name" value="ChtBD2"/>
    <property type="match status" value="1"/>
</dbReference>
<evidence type="ECO:0000256" key="5">
    <source>
        <dbReference type="ARBA" id="ARBA00023180"/>
    </source>
</evidence>
<evidence type="ECO:0000256" key="3">
    <source>
        <dbReference type="ARBA" id="ARBA00022737"/>
    </source>
</evidence>
<protein>
    <recommendedName>
        <fullName evidence="8">Chitin-binding type-2 domain-containing protein</fullName>
    </recommendedName>
</protein>
<evidence type="ECO:0000313" key="10">
    <source>
        <dbReference type="Proteomes" id="UP001497623"/>
    </source>
</evidence>
<dbReference type="EMBL" id="CAXKWB010000309">
    <property type="protein sequence ID" value="CAL4060267.1"/>
    <property type="molecule type" value="Genomic_DNA"/>
</dbReference>
<feature type="region of interest" description="Disordered" evidence="6">
    <location>
        <begin position="94"/>
        <end position="113"/>
    </location>
</feature>
<dbReference type="GO" id="GO:0008061">
    <property type="term" value="F:chitin binding"/>
    <property type="evidence" value="ECO:0007669"/>
    <property type="project" value="UniProtKB-KW"/>
</dbReference>